<dbReference type="RefSeq" id="WP_006340893.1">
    <property type="nucleotide sequence ID" value="NZ_BAWW01000005.1"/>
</dbReference>
<name>A0A0C1EP06_9BACT</name>
<proteinExistence type="predicted"/>
<evidence type="ECO:0000313" key="1">
    <source>
        <dbReference type="EMBL" id="KIA78029.1"/>
    </source>
</evidence>
<accession>A0A0C1EP06</accession>
<sequence length="74" mass="8578">MDIEITELQQKIEALTKVNAELMVSQQEYSSAKQSLNRMSVRLRKLCKRLTPTNEIVLEMQKIADEIRESVKKA</sequence>
<comment type="caution">
    <text evidence="1">The sequence shown here is derived from an EMBL/GenBank/DDBJ whole genome shotgun (WGS) entry which is preliminary data.</text>
</comment>
<dbReference type="EMBL" id="JSAM01000048">
    <property type="protein sequence ID" value="KIA78029.1"/>
    <property type="molecule type" value="Genomic_DNA"/>
</dbReference>
<protein>
    <submittedName>
        <fullName evidence="1">Uncharacterized protein</fullName>
    </submittedName>
</protein>
<gene>
    <name evidence="1" type="ORF">DB43_FD00180</name>
</gene>
<dbReference type="Proteomes" id="UP000031307">
    <property type="component" value="Unassembled WGS sequence"/>
</dbReference>
<evidence type="ECO:0000313" key="2">
    <source>
        <dbReference type="Proteomes" id="UP000031307"/>
    </source>
</evidence>
<organism evidence="1 2">
    <name type="scientific">Parachlamydia acanthamoebae</name>
    <dbReference type="NCBI Taxonomy" id="83552"/>
    <lineage>
        <taxon>Bacteria</taxon>
        <taxon>Pseudomonadati</taxon>
        <taxon>Chlamydiota</taxon>
        <taxon>Chlamydiia</taxon>
        <taxon>Parachlamydiales</taxon>
        <taxon>Parachlamydiaceae</taxon>
        <taxon>Parachlamydia</taxon>
    </lineage>
</organism>
<reference evidence="1 2" key="1">
    <citation type="journal article" date="2014" name="Mol. Biol. Evol.">
        <title>Massive expansion of Ubiquitination-related gene families within the Chlamydiae.</title>
        <authorList>
            <person name="Domman D."/>
            <person name="Collingro A."/>
            <person name="Lagkouvardos I."/>
            <person name="Gehre L."/>
            <person name="Weinmaier T."/>
            <person name="Rattei T."/>
            <person name="Subtil A."/>
            <person name="Horn M."/>
        </authorList>
    </citation>
    <scope>NUCLEOTIDE SEQUENCE [LARGE SCALE GENOMIC DNA]</scope>
    <source>
        <strain evidence="1 2">OEW1</strain>
    </source>
</reference>
<dbReference type="PATRIC" id="fig|83552.4.peg.799"/>
<dbReference type="AlphaFoldDB" id="A0A0C1EP06"/>